<sequence>MHSWIPSVLRLTVLKSRYL</sequence>
<name>A9M4N0_9VIBR</name>
<proteinExistence type="predicted"/>
<keyword evidence="1" id="KW-0614">Plasmid</keyword>
<dbReference type="EMBL" id="CP000755">
    <property type="protein sequence ID" value="ABX77017.1"/>
    <property type="molecule type" value="Genomic_DNA"/>
</dbReference>
<accession>A9M4N0</accession>
<gene>
    <name evidence="1" type="ORF">BMSA_0012</name>
</gene>
<geneLocation type="plasmid" evidence="1">
    <name>p23023</name>
</geneLocation>
<evidence type="ECO:0000313" key="1">
    <source>
        <dbReference type="EMBL" id="ABX77017.1"/>
    </source>
</evidence>
<protein>
    <submittedName>
        <fullName evidence="1">Uncharacterized protein</fullName>
    </submittedName>
</protein>
<dbReference type="AlphaFoldDB" id="A9M4N0"/>
<reference evidence="1" key="1">
    <citation type="journal article" date="2007" name="Appl. Environ. Microbiol.">
        <title>Sequence characterization and comparative analysis of three plasmids isolated from environmental Vibrio spp.</title>
        <authorList>
            <person name="Hazen T.H."/>
            <person name="Wu D."/>
            <person name="Eisen J.A."/>
            <person name="Sobecky P.A."/>
        </authorList>
    </citation>
    <scope>NUCLEOTIDE SEQUENCE [LARGE SCALE GENOMIC DNA]</scope>
    <source>
        <strain evidence="1">23023</strain>
        <plasmid evidence="1">p23023</plasmid>
    </source>
</reference>
<organism evidence="1">
    <name type="scientific">Vibrio sp. 23023</name>
    <dbReference type="NCBI Taxonomy" id="452803"/>
    <lineage>
        <taxon>Bacteria</taxon>
        <taxon>Pseudomonadati</taxon>
        <taxon>Pseudomonadota</taxon>
        <taxon>Gammaproteobacteria</taxon>
        <taxon>Vibrionales</taxon>
        <taxon>Vibrionaceae</taxon>
        <taxon>Vibrio</taxon>
    </lineage>
</organism>